<evidence type="ECO:0000256" key="4">
    <source>
        <dbReference type="ARBA" id="ARBA00022679"/>
    </source>
</evidence>
<dbReference type="InterPro" id="IPR003660">
    <property type="entry name" value="HAMP_dom"/>
</dbReference>
<evidence type="ECO:0000313" key="10">
    <source>
        <dbReference type="EMBL" id="KOY15052.1"/>
    </source>
</evidence>
<comment type="caution">
    <text evidence="10">The sequence shown here is derived from an EMBL/GenBank/DDBJ whole genome shotgun (WGS) entry which is preliminary data.</text>
</comment>
<sequence>MKTSRLKLKHQIWLIFYFAIVIFTVMVLYFFNSFSHLTQNRAANFGNQMIEQTRSKIDTVFNDIRVSTGIAVNSKLIQEYTVVDDDYKRAFDSGNYALDLMDYMRSFNSYVSGIVIDDVRGKQLYSLDSSGGDIFFLKRYESFIRTYKKDPSLREKGQFTTTLKDDSTGSEQFFYIAPILESIGGIYFSQITGYFTVMVNMDKLQGLVENTELTPHSTLYILDSQDEVIASTNAKTRGMLFKDVLSMNKDNLLNGVNTTIDGERILVQVKGLEQADGWRIVSLIPVHELTADMNPMRKVSIIVGIGIILILIMMGIFFMNSLMNPVMGLVMDMKRVGRRDRGFRIKVRSTNEVGSLARDINRMMDEMEEMTRDMFNTQARLYKSELSQKQAEFSALQSQINPHFLYNTLNCISSIGLEYGSREIAQMTSSMSKIFRYSIKQDELVQIKEEVDCIQAYIKIISIRYDNKFSMNVDVEERLLELRTPKMILQPIVENSVYHGLERMDQGGRLEVAGSMDEQGDVCFCIRDTGKGMEPEELAALQAKLDTDYPERAQDGQTSQSIGLTNIHNRLRLLFGERYGITIESRIGYGTTVVVKIPSLE</sequence>
<evidence type="ECO:0000256" key="2">
    <source>
        <dbReference type="ARBA" id="ARBA00022475"/>
    </source>
</evidence>
<accession>A0A0M9BNS1</accession>
<dbReference type="GO" id="GO:0005886">
    <property type="term" value="C:plasma membrane"/>
    <property type="evidence" value="ECO:0007669"/>
    <property type="project" value="UniProtKB-SubCell"/>
</dbReference>
<dbReference type="SUPFAM" id="SSF158472">
    <property type="entry name" value="HAMP domain-like"/>
    <property type="match status" value="1"/>
</dbReference>
<dbReference type="InterPro" id="IPR003594">
    <property type="entry name" value="HATPase_dom"/>
</dbReference>
<dbReference type="PANTHER" id="PTHR34220">
    <property type="entry name" value="SENSOR HISTIDINE KINASE YPDA"/>
    <property type="match status" value="1"/>
</dbReference>
<dbReference type="Gene3D" id="3.30.450.20">
    <property type="entry name" value="PAS domain"/>
    <property type="match status" value="2"/>
</dbReference>
<evidence type="ECO:0000256" key="7">
    <source>
        <dbReference type="SAM" id="Coils"/>
    </source>
</evidence>
<dbReference type="PANTHER" id="PTHR34220:SF7">
    <property type="entry name" value="SENSOR HISTIDINE KINASE YPDA"/>
    <property type="match status" value="1"/>
</dbReference>
<evidence type="ECO:0000256" key="1">
    <source>
        <dbReference type="ARBA" id="ARBA00004651"/>
    </source>
</evidence>
<dbReference type="InterPro" id="IPR010559">
    <property type="entry name" value="Sig_transdc_His_kin_internal"/>
</dbReference>
<dbReference type="InterPro" id="IPR036890">
    <property type="entry name" value="HATPase_C_sf"/>
</dbReference>
<keyword evidence="6 8" id="KW-0472">Membrane</keyword>
<dbReference type="SMART" id="SM00304">
    <property type="entry name" value="HAMP"/>
    <property type="match status" value="1"/>
</dbReference>
<evidence type="ECO:0000256" key="5">
    <source>
        <dbReference type="ARBA" id="ARBA00022777"/>
    </source>
</evidence>
<keyword evidence="4" id="KW-0808">Transferase</keyword>
<feature type="transmembrane region" description="Helical" evidence="8">
    <location>
        <begin position="301"/>
        <end position="331"/>
    </location>
</feature>
<dbReference type="EMBL" id="LITU01000065">
    <property type="protein sequence ID" value="KOY15052.1"/>
    <property type="molecule type" value="Genomic_DNA"/>
</dbReference>
<keyword evidence="8" id="KW-0812">Transmembrane</keyword>
<dbReference type="PROSITE" id="PS50885">
    <property type="entry name" value="HAMP"/>
    <property type="match status" value="1"/>
</dbReference>
<protein>
    <submittedName>
        <fullName evidence="10">Histidine kinase</fullName>
    </submittedName>
</protein>
<feature type="domain" description="HAMP" evidence="9">
    <location>
        <begin position="320"/>
        <end position="372"/>
    </location>
</feature>
<dbReference type="Proteomes" id="UP000037688">
    <property type="component" value="Unassembled WGS sequence"/>
</dbReference>
<gene>
    <name evidence="10" type="ORF">AMS66_17505</name>
</gene>
<evidence type="ECO:0000256" key="3">
    <source>
        <dbReference type="ARBA" id="ARBA00022553"/>
    </source>
</evidence>
<keyword evidence="11" id="KW-1185">Reference proteome</keyword>
<evidence type="ECO:0000313" key="11">
    <source>
        <dbReference type="Proteomes" id="UP000037688"/>
    </source>
</evidence>
<feature type="coiled-coil region" evidence="7">
    <location>
        <begin position="353"/>
        <end position="380"/>
    </location>
</feature>
<dbReference type="Pfam" id="PF02518">
    <property type="entry name" value="HATPase_c"/>
    <property type="match status" value="1"/>
</dbReference>
<dbReference type="Gene3D" id="6.10.340.10">
    <property type="match status" value="1"/>
</dbReference>
<dbReference type="PATRIC" id="fig|1705561.3.peg.3600"/>
<evidence type="ECO:0000259" key="9">
    <source>
        <dbReference type="PROSITE" id="PS50885"/>
    </source>
</evidence>
<proteinExistence type="predicted"/>
<keyword evidence="3" id="KW-0597">Phosphoprotein</keyword>
<dbReference type="Gene3D" id="3.30.565.10">
    <property type="entry name" value="Histidine kinase-like ATPase, C-terminal domain"/>
    <property type="match status" value="1"/>
</dbReference>
<keyword evidence="5 10" id="KW-0418">Kinase</keyword>
<dbReference type="OrthoDB" id="9809348at2"/>
<comment type="subcellular location">
    <subcellularLocation>
        <location evidence="1">Cell membrane</location>
        <topology evidence="1">Multi-pass membrane protein</topology>
    </subcellularLocation>
</comment>
<organism evidence="10 11">
    <name type="scientific">Paenibacillus xylanivorans</name>
    <dbReference type="NCBI Taxonomy" id="1705561"/>
    <lineage>
        <taxon>Bacteria</taxon>
        <taxon>Bacillati</taxon>
        <taxon>Bacillota</taxon>
        <taxon>Bacilli</taxon>
        <taxon>Bacillales</taxon>
        <taxon>Paenibacillaceae</taxon>
        <taxon>Paenibacillus</taxon>
    </lineage>
</organism>
<dbReference type="SUPFAM" id="SSF55874">
    <property type="entry name" value="ATPase domain of HSP90 chaperone/DNA topoisomerase II/histidine kinase"/>
    <property type="match status" value="1"/>
</dbReference>
<dbReference type="CDD" id="cd06225">
    <property type="entry name" value="HAMP"/>
    <property type="match status" value="1"/>
</dbReference>
<dbReference type="Pfam" id="PF06580">
    <property type="entry name" value="His_kinase"/>
    <property type="match status" value="1"/>
</dbReference>
<reference evidence="10 11" key="1">
    <citation type="submission" date="2015-08" db="EMBL/GenBank/DDBJ databases">
        <title>Draft genome sequence of cellulolytic and xylanolytic Paenibacillus sp. A59, isolated from a decaying forest soil from Patagonia, Argentina.</title>
        <authorList>
            <person name="Ghio S."/>
            <person name="Caceres A.M."/>
            <person name="Talia P."/>
            <person name="Grasso D."/>
            <person name="Campos E."/>
        </authorList>
    </citation>
    <scope>NUCLEOTIDE SEQUENCE [LARGE SCALE GENOMIC DNA]</scope>
    <source>
        <strain evidence="10 11">A59</strain>
    </source>
</reference>
<feature type="transmembrane region" description="Helical" evidence="8">
    <location>
        <begin position="12"/>
        <end position="31"/>
    </location>
</feature>
<name>A0A0M9BNS1_9BACL</name>
<dbReference type="GO" id="GO:0000155">
    <property type="term" value="F:phosphorelay sensor kinase activity"/>
    <property type="evidence" value="ECO:0007669"/>
    <property type="project" value="InterPro"/>
</dbReference>
<keyword evidence="2" id="KW-1003">Cell membrane</keyword>
<keyword evidence="8" id="KW-1133">Transmembrane helix</keyword>
<dbReference type="InterPro" id="IPR050640">
    <property type="entry name" value="Bact_2-comp_sensor_kinase"/>
</dbReference>
<dbReference type="AlphaFoldDB" id="A0A0M9BNS1"/>
<dbReference type="SMART" id="SM00387">
    <property type="entry name" value="HATPase_c"/>
    <property type="match status" value="1"/>
</dbReference>
<keyword evidence="7" id="KW-0175">Coiled coil</keyword>
<evidence type="ECO:0000256" key="8">
    <source>
        <dbReference type="SAM" id="Phobius"/>
    </source>
</evidence>
<evidence type="ECO:0000256" key="6">
    <source>
        <dbReference type="ARBA" id="ARBA00023136"/>
    </source>
</evidence>